<reference evidence="2" key="3">
    <citation type="submission" date="2023-02" db="EMBL/GenBank/DDBJ databases">
        <title>Proposal of a novel subspecies: Alicyclobacillus hesperidum subspecies aegle.</title>
        <authorList>
            <person name="Goto K."/>
            <person name="Fujii T."/>
            <person name="Yasui K."/>
            <person name="Mochida K."/>
            <person name="Kato-Tanaka Y."/>
            <person name="Morohoshi S."/>
            <person name="An S.Y."/>
            <person name="Kasai H."/>
            <person name="Yokota A."/>
        </authorList>
    </citation>
    <scope>NUCLEOTIDE SEQUENCE</scope>
    <source>
        <strain evidence="2">DSM 12766</strain>
    </source>
</reference>
<reference evidence="4" key="1">
    <citation type="submission" date="2016-10" db="EMBL/GenBank/DDBJ databases">
        <authorList>
            <person name="Varghese N."/>
        </authorList>
    </citation>
    <scope>NUCLEOTIDE SEQUENCE [LARGE SCALE GENOMIC DNA]</scope>
    <source>
        <strain evidence="4">DSM 12489</strain>
    </source>
</reference>
<name>A0A1H2YJ43_9BACL</name>
<dbReference type="Pfam" id="PF12867">
    <property type="entry name" value="DinB_2"/>
    <property type="match status" value="1"/>
</dbReference>
<dbReference type="EMBL" id="BSRA01000020">
    <property type="protein sequence ID" value="GLV14938.1"/>
    <property type="molecule type" value="Genomic_DNA"/>
</dbReference>
<dbReference type="AlphaFoldDB" id="A0A1H2YJ43"/>
<dbReference type="InterPro" id="IPR034660">
    <property type="entry name" value="DinB/YfiT-like"/>
</dbReference>
<evidence type="ECO:0000313" key="3">
    <source>
        <dbReference type="EMBL" id="SDX05223.1"/>
    </source>
</evidence>
<dbReference type="RefSeq" id="WP_006445817.1">
    <property type="nucleotide sequence ID" value="NZ_BSRA01000020.1"/>
</dbReference>
<dbReference type="InterPro" id="IPR024775">
    <property type="entry name" value="DinB-like"/>
</dbReference>
<sequence length="147" mass="16393">MIQEVNDSYVLLSAVHGSIDKMVENLTDDEWIKKPLPNFNNIASVVDHMTRVERKFVSAIAGQSQDINTAEPFQIDSWDLKAIRKAWADSLPYVASVYESLTEAQLTEPGLKVGMGELNKRQLMSNAIAHAAHHRGQIPLIKKLLLG</sequence>
<proteinExistence type="predicted"/>
<keyword evidence="4" id="KW-1185">Reference proteome</keyword>
<dbReference type="SUPFAM" id="SSF109854">
    <property type="entry name" value="DinB/YfiT-like putative metalloenzymes"/>
    <property type="match status" value="1"/>
</dbReference>
<feature type="domain" description="DinB-like" evidence="1">
    <location>
        <begin position="17"/>
        <end position="138"/>
    </location>
</feature>
<dbReference type="Gene3D" id="1.20.120.450">
    <property type="entry name" value="dinb family like domain"/>
    <property type="match status" value="1"/>
</dbReference>
<accession>A0A1H2YJ43</accession>
<dbReference type="Proteomes" id="UP000182589">
    <property type="component" value="Unassembled WGS sequence"/>
</dbReference>
<organism evidence="3 4">
    <name type="scientific">Alicyclobacillus hesperidum</name>
    <dbReference type="NCBI Taxonomy" id="89784"/>
    <lineage>
        <taxon>Bacteria</taxon>
        <taxon>Bacillati</taxon>
        <taxon>Bacillota</taxon>
        <taxon>Bacilli</taxon>
        <taxon>Bacillales</taxon>
        <taxon>Alicyclobacillaceae</taxon>
        <taxon>Alicyclobacillus</taxon>
    </lineage>
</organism>
<evidence type="ECO:0000313" key="2">
    <source>
        <dbReference type="EMBL" id="GLV14938.1"/>
    </source>
</evidence>
<evidence type="ECO:0000259" key="1">
    <source>
        <dbReference type="Pfam" id="PF12867"/>
    </source>
</evidence>
<dbReference type="EMBL" id="FNOJ01000041">
    <property type="protein sequence ID" value="SDX05223.1"/>
    <property type="molecule type" value="Genomic_DNA"/>
</dbReference>
<dbReference type="Proteomes" id="UP001157137">
    <property type="component" value="Unassembled WGS sequence"/>
</dbReference>
<evidence type="ECO:0000313" key="4">
    <source>
        <dbReference type="Proteomes" id="UP000182589"/>
    </source>
</evidence>
<reference evidence="3" key="2">
    <citation type="submission" date="2016-10" db="EMBL/GenBank/DDBJ databases">
        <authorList>
            <person name="de Groot N.N."/>
        </authorList>
    </citation>
    <scope>NUCLEOTIDE SEQUENCE [LARGE SCALE GENOMIC DNA]</scope>
    <source>
        <strain evidence="3">DSM 12489</strain>
    </source>
</reference>
<protein>
    <submittedName>
        <fullName evidence="3">DinB family protein</fullName>
    </submittedName>
</protein>
<gene>
    <name evidence="2" type="ORF">Heshes_26230</name>
    <name evidence="3" type="ORF">SAMN04489725_1414</name>
</gene>